<proteinExistence type="predicted"/>
<evidence type="ECO:0008006" key="3">
    <source>
        <dbReference type="Google" id="ProtNLM"/>
    </source>
</evidence>
<sequence length="103" mass="11715">MKAPEPVRWRVARTPWQRLRGLLGRPPPAQGEAWWITPCRAVHTIGMSYAIDVVFLDAQGRVLRLVPAMPPWRMAWCPRAHSVAELAEGEARRLGWQPGTLVR</sequence>
<name>A0A3P4B5K1_9BURK</name>
<dbReference type="Gene3D" id="2.60.120.1140">
    <property type="entry name" value="Protein of unknown function DUF192"/>
    <property type="match status" value="1"/>
</dbReference>
<dbReference type="Proteomes" id="UP000277294">
    <property type="component" value="Unassembled WGS sequence"/>
</dbReference>
<dbReference type="InterPro" id="IPR038695">
    <property type="entry name" value="Saro_0823-like_sf"/>
</dbReference>
<accession>A0A3P4B5K1</accession>
<evidence type="ECO:0000313" key="1">
    <source>
        <dbReference type="EMBL" id="VCU71583.1"/>
    </source>
</evidence>
<organism evidence="1 2">
    <name type="scientific">Pigmentiphaga humi</name>
    <dbReference type="NCBI Taxonomy" id="2478468"/>
    <lineage>
        <taxon>Bacteria</taxon>
        <taxon>Pseudomonadati</taxon>
        <taxon>Pseudomonadota</taxon>
        <taxon>Betaproteobacteria</taxon>
        <taxon>Burkholderiales</taxon>
        <taxon>Alcaligenaceae</taxon>
        <taxon>Pigmentiphaga</taxon>
    </lineage>
</organism>
<protein>
    <recommendedName>
        <fullName evidence="3">DUF192 domain-containing protein</fullName>
    </recommendedName>
</protein>
<keyword evidence="2" id="KW-1185">Reference proteome</keyword>
<dbReference type="InterPro" id="IPR003795">
    <property type="entry name" value="DUF192"/>
</dbReference>
<dbReference type="AlphaFoldDB" id="A0A3P4B5K1"/>
<reference evidence="1 2" key="1">
    <citation type="submission" date="2018-10" db="EMBL/GenBank/DDBJ databases">
        <authorList>
            <person name="Criscuolo A."/>
        </authorList>
    </citation>
    <scope>NUCLEOTIDE SEQUENCE [LARGE SCALE GENOMIC DNA]</scope>
    <source>
        <strain evidence="1">DnA1</strain>
    </source>
</reference>
<dbReference type="EMBL" id="UWPJ01000027">
    <property type="protein sequence ID" value="VCU71583.1"/>
    <property type="molecule type" value="Genomic_DNA"/>
</dbReference>
<evidence type="ECO:0000313" key="2">
    <source>
        <dbReference type="Proteomes" id="UP000277294"/>
    </source>
</evidence>
<gene>
    <name evidence="1" type="ORF">PIGHUM_03668</name>
</gene>
<dbReference type="Pfam" id="PF02643">
    <property type="entry name" value="DUF192"/>
    <property type="match status" value="1"/>
</dbReference>
<dbReference type="RefSeq" id="WP_124081176.1">
    <property type="nucleotide sequence ID" value="NZ_UWPJ01000027.1"/>
</dbReference>
<dbReference type="OrthoDB" id="9813379at2"/>